<protein>
    <submittedName>
        <fullName evidence="1">Uncharacterized protein</fullName>
    </submittedName>
</protein>
<organism evidence="1">
    <name type="scientific">Rhizophora mucronata</name>
    <name type="common">Asiatic mangrove</name>
    <dbReference type="NCBI Taxonomy" id="61149"/>
    <lineage>
        <taxon>Eukaryota</taxon>
        <taxon>Viridiplantae</taxon>
        <taxon>Streptophyta</taxon>
        <taxon>Embryophyta</taxon>
        <taxon>Tracheophyta</taxon>
        <taxon>Spermatophyta</taxon>
        <taxon>Magnoliopsida</taxon>
        <taxon>eudicotyledons</taxon>
        <taxon>Gunneridae</taxon>
        <taxon>Pentapetalae</taxon>
        <taxon>rosids</taxon>
        <taxon>fabids</taxon>
        <taxon>Malpighiales</taxon>
        <taxon>Rhizophoraceae</taxon>
        <taxon>Rhizophora</taxon>
    </lineage>
</organism>
<proteinExistence type="predicted"/>
<name>A0A2P2N0F2_RHIMU</name>
<accession>A0A2P2N0F2</accession>
<evidence type="ECO:0000313" key="1">
    <source>
        <dbReference type="EMBL" id="MBX35924.1"/>
    </source>
</evidence>
<sequence>MDLRSWRIYGQSVGHKGLFTLPGNPTP</sequence>
<dbReference type="AlphaFoldDB" id="A0A2P2N0F2"/>
<dbReference type="EMBL" id="GGEC01055440">
    <property type="protein sequence ID" value="MBX35924.1"/>
    <property type="molecule type" value="Transcribed_RNA"/>
</dbReference>
<reference evidence="1" key="1">
    <citation type="submission" date="2018-02" db="EMBL/GenBank/DDBJ databases">
        <title>Rhizophora mucronata_Transcriptome.</title>
        <authorList>
            <person name="Meera S.P."/>
            <person name="Sreeshan A."/>
            <person name="Augustine A."/>
        </authorList>
    </citation>
    <scope>NUCLEOTIDE SEQUENCE</scope>
    <source>
        <tissue evidence="1">Leaf</tissue>
    </source>
</reference>